<dbReference type="Proteomes" id="UP001497680">
    <property type="component" value="Unassembled WGS sequence"/>
</dbReference>
<gene>
    <name evidence="1" type="ORF">F4821DRAFT_228645</name>
</gene>
<accession>A0ACC0DDJ5</accession>
<organism evidence="1 2">
    <name type="scientific">Hypoxylon rubiginosum</name>
    <dbReference type="NCBI Taxonomy" id="110542"/>
    <lineage>
        <taxon>Eukaryota</taxon>
        <taxon>Fungi</taxon>
        <taxon>Dikarya</taxon>
        <taxon>Ascomycota</taxon>
        <taxon>Pezizomycotina</taxon>
        <taxon>Sordariomycetes</taxon>
        <taxon>Xylariomycetidae</taxon>
        <taxon>Xylariales</taxon>
        <taxon>Hypoxylaceae</taxon>
        <taxon>Hypoxylon</taxon>
    </lineage>
</organism>
<dbReference type="EMBL" id="MU394290">
    <property type="protein sequence ID" value="KAI6090612.1"/>
    <property type="molecule type" value="Genomic_DNA"/>
</dbReference>
<reference evidence="1 2" key="1">
    <citation type="journal article" date="2022" name="New Phytol.">
        <title>Ecological generalism drives hyperdiversity of secondary metabolite gene clusters in xylarialean endophytes.</title>
        <authorList>
            <person name="Franco M.E.E."/>
            <person name="Wisecaver J.H."/>
            <person name="Arnold A.E."/>
            <person name="Ju Y.M."/>
            <person name="Slot J.C."/>
            <person name="Ahrendt S."/>
            <person name="Moore L.P."/>
            <person name="Eastman K.E."/>
            <person name="Scott K."/>
            <person name="Konkel Z."/>
            <person name="Mondo S.J."/>
            <person name="Kuo A."/>
            <person name="Hayes R.D."/>
            <person name="Haridas S."/>
            <person name="Andreopoulos B."/>
            <person name="Riley R."/>
            <person name="LaButti K."/>
            <person name="Pangilinan J."/>
            <person name="Lipzen A."/>
            <person name="Amirebrahimi M."/>
            <person name="Yan J."/>
            <person name="Adam C."/>
            <person name="Keymanesh K."/>
            <person name="Ng V."/>
            <person name="Louie K."/>
            <person name="Northen T."/>
            <person name="Drula E."/>
            <person name="Henrissat B."/>
            <person name="Hsieh H.M."/>
            <person name="Youens-Clark K."/>
            <person name="Lutzoni F."/>
            <person name="Miadlikowska J."/>
            <person name="Eastwood D.C."/>
            <person name="Hamelin R.C."/>
            <person name="Grigoriev I.V."/>
            <person name="U'Ren J.M."/>
        </authorList>
    </citation>
    <scope>NUCLEOTIDE SEQUENCE [LARGE SCALE GENOMIC DNA]</scope>
    <source>
        <strain evidence="1 2">ER1909</strain>
    </source>
</reference>
<keyword evidence="2" id="KW-1185">Reference proteome</keyword>
<sequence>MADKDMRLRLVVRRDGFPEERLVWNVSLETDPTISKLLEKVNEVLPLEVGQRGLENYVVELHDSDGTSFECLHFQTVRSVLKPDDRVFIRALEKDDNRRRRISGRHQISSDGRHLIDGIPFGRRLLRPTNDRPVVNPPPRKRPRLAYNQEDADDDFIGEDSRVLLLTNGESLEGSSGSPSVRIDADFDDADADAEDDDFDSEGGLDDIDMDDDYTSDREDQRSSISLPSSDSSLELLSSSDGDSDEEDLEEELQDLVEDNAAAEEREATSPTQDVAARVFDGEDVSKVSALETAFPSAPAGLCKNILISSDGNLKEAYSTLADGFKPALSESAVLSLQDGGGRAPSKSKASGCTSPSEGSHNNHTEQSDHDGLQDDEMQDDEDSSDGGDEEVSTLVRVYDQRGFPPGTINVDSHKGKQGLAKMAAISRSFVGSKAGGESETTSATLSGNKTSPEKTLDEGDTSSSDPLSSEDESSSGLPSDSSSDSDNDEDDDHSSDSEDDDDEGDDDAPESRNQGSHDLDNSSDSSSDDSDSSPEETSTKPTTVGNSQSRGKGNADHDDSIAETSGNSSMSSSDEESSDSESDEEEEMASSHVKATKSSVIHNSTKNVEQAKLPEALPNAADQTKSVPPGAGKESTKRRNARRRAAKKGKMLSKQAQDANELSLNEAPPSAPALDEKALFEAKRQELLDAIANGGVDVGPSSPPIKRKRDKPNKFDQDGNQESSPLETPASEDIQSSASTQKRRRIDAGAGRRLVFGALDSPNPKTNEGDIELQTKLQNPTLVQGNENIPPGLDDKGPEEEGLETWRDKITYRAVECCHEGVQLSEPPFPFVQRWDPQQQGSWFKKNKRGGQSKRAQRNEAHFYQDSRAGKKRNHDESSMWDEEEYDDTYNGIEDYTNNADIELNYDDEEISQPRETNEASQFMDMDDLPSLPSNLTDLPDLRPGEVKVGMVITWQQWLLSATTNWQPQVSNMTGVVVRVDDDATGLEVCLAKRDRNLDRTEKKYDQSTGKRIYDRFEAPDLDDEEGEDEDEDDGFRTIGFAEMQQPRILQQPLPMAASEESSGNADDPRETSPKPVISHTPRQHTAEPEPSSIVTESMEIDMDFTRSSPPQDATWETIPDVESSVIHRPGNEYETTNTSMSDSSRISSPSRQLQESTSQAISAISRERSTQDISSREYFASDDTNDIPDTNISTSGLLGARQSSIPSFHNHEDEVVTGTPKIVKTKVTEPPSSISSARSGRQPDHTFDMDSAAPDSFKITDDGMDATSAILDTEDQHDAGSDRGTPTPTPKRAQMTESNVGQVEAGVEVARSLSPANPSTPSSLESLNTVWHTAVTSRNTQSQSTQSPSKSQPVVARSSPKAFTSKDKEYDEAMRKLDRISEDQDSVSRIPDSFRHSSQPVTNGSPQNGKKAMRASTKSPQIKMSPAPTFQRGTPKQKRSSQFSIPPGSQVIELSSDSEPAYSEDYAEDAVDSTYSPGLDSLPQASQWLPKKKDLKEGGARSSTAPIKPSLPKKKPFLSSSQSRLSTSSLPASSQIKKPRRKTSSRF</sequence>
<proteinExistence type="predicted"/>
<name>A0ACC0DDJ5_9PEZI</name>
<evidence type="ECO:0000313" key="1">
    <source>
        <dbReference type="EMBL" id="KAI6090612.1"/>
    </source>
</evidence>
<evidence type="ECO:0000313" key="2">
    <source>
        <dbReference type="Proteomes" id="UP001497680"/>
    </source>
</evidence>
<protein>
    <submittedName>
        <fullName evidence="1">Uncharacterized protein</fullName>
    </submittedName>
</protein>
<comment type="caution">
    <text evidence="1">The sequence shown here is derived from an EMBL/GenBank/DDBJ whole genome shotgun (WGS) entry which is preliminary data.</text>
</comment>